<reference evidence="3" key="1">
    <citation type="journal article" date="2019" name="Int. J. Syst. Evol. Microbiol.">
        <title>The Global Catalogue of Microorganisms (GCM) 10K type strain sequencing project: providing services to taxonomists for standard genome sequencing and annotation.</title>
        <authorList>
            <consortium name="The Broad Institute Genomics Platform"/>
            <consortium name="The Broad Institute Genome Sequencing Center for Infectious Disease"/>
            <person name="Wu L."/>
            <person name="Ma J."/>
        </authorList>
    </citation>
    <scope>NUCLEOTIDE SEQUENCE [LARGE SCALE GENOMIC DNA]</scope>
    <source>
        <strain evidence="3">CGMCC 4.7329</strain>
    </source>
</reference>
<name>A0ABQ2K809_9NOCA</name>
<evidence type="ECO:0000256" key="1">
    <source>
        <dbReference type="SAM" id="MobiDB-lite"/>
    </source>
</evidence>
<keyword evidence="3" id="KW-1185">Reference proteome</keyword>
<organism evidence="2 3">
    <name type="scientific">Nocardia rhizosphaerihabitans</name>
    <dbReference type="NCBI Taxonomy" id="1691570"/>
    <lineage>
        <taxon>Bacteria</taxon>
        <taxon>Bacillati</taxon>
        <taxon>Actinomycetota</taxon>
        <taxon>Actinomycetes</taxon>
        <taxon>Mycobacteriales</taxon>
        <taxon>Nocardiaceae</taxon>
        <taxon>Nocardia</taxon>
    </lineage>
</organism>
<evidence type="ECO:0000313" key="2">
    <source>
        <dbReference type="EMBL" id="GGN68733.1"/>
    </source>
</evidence>
<feature type="region of interest" description="Disordered" evidence="1">
    <location>
        <begin position="1"/>
        <end position="24"/>
    </location>
</feature>
<evidence type="ECO:0000313" key="3">
    <source>
        <dbReference type="Proteomes" id="UP000658127"/>
    </source>
</evidence>
<dbReference type="InterPro" id="IPR008634">
    <property type="entry name" value="Gas-vesicle_GvpO"/>
</dbReference>
<gene>
    <name evidence="2" type="ORF">GCM10011610_06230</name>
</gene>
<sequence>MTRVARKTTSDDSEDVYSASDEQPPLSAAQAAAVAIEHLVELTSKHVQGVTRMEPTEDGWLVEIEVLEDRRIPSSADILALYEEEIDLDGNLLAYRRTQRFGRGNTDVGGNERR</sequence>
<dbReference type="EMBL" id="BMNE01000001">
    <property type="protein sequence ID" value="GGN68733.1"/>
    <property type="molecule type" value="Genomic_DNA"/>
</dbReference>
<proteinExistence type="predicted"/>
<accession>A0ABQ2K809</accession>
<protein>
    <recommendedName>
        <fullName evidence="4">Gas vesicle protein</fullName>
    </recommendedName>
</protein>
<evidence type="ECO:0008006" key="4">
    <source>
        <dbReference type="Google" id="ProtNLM"/>
    </source>
</evidence>
<comment type="caution">
    <text evidence="2">The sequence shown here is derived from an EMBL/GenBank/DDBJ whole genome shotgun (WGS) entry which is preliminary data.</text>
</comment>
<dbReference type="Pfam" id="PF05800">
    <property type="entry name" value="GvpO"/>
    <property type="match status" value="1"/>
</dbReference>
<dbReference type="Proteomes" id="UP000658127">
    <property type="component" value="Unassembled WGS sequence"/>
</dbReference>